<gene>
    <name evidence="2" type="ORF">OCU04_003604</name>
</gene>
<dbReference type="AlphaFoldDB" id="A0A9X0DNE1"/>
<dbReference type="OrthoDB" id="3474822at2759"/>
<proteinExistence type="predicted"/>
<keyword evidence="3" id="KW-1185">Reference proteome</keyword>
<evidence type="ECO:0000313" key="2">
    <source>
        <dbReference type="EMBL" id="KAJ8068027.1"/>
    </source>
</evidence>
<dbReference type="Proteomes" id="UP001152300">
    <property type="component" value="Unassembled WGS sequence"/>
</dbReference>
<name>A0A9X0DNE1_9HELO</name>
<feature type="region of interest" description="Disordered" evidence="1">
    <location>
        <begin position="52"/>
        <end position="71"/>
    </location>
</feature>
<evidence type="ECO:0000256" key="1">
    <source>
        <dbReference type="SAM" id="MobiDB-lite"/>
    </source>
</evidence>
<comment type="caution">
    <text evidence="2">The sequence shown here is derived from an EMBL/GenBank/DDBJ whole genome shotgun (WGS) entry which is preliminary data.</text>
</comment>
<organism evidence="2 3">
    <name type="scientific">Sclerotinia nivalis</name>
    <dbReference type="NCBI Taxonomy" id="352851"/>
    <lineage>
        <taxon>Eukaryota</taxon>
        <taxon>Fungi</taxon>
        <taxon>Dikarya</taxon>
        <taxon>Ascomycota</taxon>
        <taxon>Pezizomycotina</taxon>
        <taxon>Leotiomycetes</taxon>
        <taxon>Helotiales</taxon>
        <taxon>Sclerotiniaceae</taxon>
        <taxon>Sclerotinia</taxon>
    </lineage>
</organism>
<reference evidence="2" key="1">
    <citation type="submission" date="2022-11" db="EMBL/GenBank/DDBJ databases">
        <title>Genome Resource of Sclerotinia nivalis Strain SnTB1, a Plant Pathogen Isolated from American Ginseng.</title>
        <authorList>
            <person name="Fan S."/>
        </authorList>
    </citation>
    <scope>NUCLEOTIDE SEQUENCE</scope>
    <source>
        <strain evidence="2">SnTB1</strain>
    </source>
</reference>
<accession>A0A9X0DNE1</accession>
<feature type="compositionally biased region" description="Polar residues" evidence="1">
    <location>
        <begin position="52"/>
        <end position="70"/>
    </location>
</feature>
<protein>
    <submittedName>
        <fullName evidence="2">Uncharacterized protein</fullName>
    </submittedName>
</protein>
<dbReference type="EMBL" id="JAPEIS010000003">
    <property type="protein sequence ID" value="KAJ8068027.1"/>
    <property type="molecule type" value="Genomic_DNA"/>
</dbReference>
<sequence>MPIFNQKPLMGNICSNESDNTSVLPSDRAKVTFKKGAKVYWTGQGEISTTSLASNTLNAPEPSSANTNRHNTSEIRAAPSAGSSDENADLITVKVNSERMRETIGPENGKGNFSTRFCYIIQLENGEMKKVEEAQLSRYKRVMS</sequence>
<evidence type="ECO:0000313" key="3">
    <source>
        <dbReference type="Proteomes" id="UP001152300"/>
    </source>
</evidence>